<dbReference type="Gene3D" id="3.40.50.11900">
    <property type="match status" value="1"/>
</dbReference>
<dbReference type="EMBL" id="JACRTG010000021">
    <property type="protein sequence ID" value="MBC8588546.1"/>
    <property type="molecule type" value="Genomic_DNA"/>
</dbReference>
<accession>A0A926EVU9</accession>
<dbReference type="InterPro" id="IPR018709">
    <property type="entry name" value="CoA_activase_DUF2229"/>
</dbReference>
<name>A0A926EVU9_9FIRM</name>
<dbReference type="PANTHER" id="PTHR32329">
    <property type="entry name" value="BIFUNCTIONAL PROTEIN [INCLUDES 2-HYDROXYACYL-COA DEHYDRATASE (N-TER) AND ITS ACTIVATOR DOMAIN (C_TERM)-RELATED"/>
    <property type="match status" value="1"/>
</dbReference>
<evidence type="ECO:0000259" key="1">
    <source>
        <dbReference type="Pfam" id="PF09989"/>
    </source>
</evidence>
<dbReference type="AlphaFoldDB" id="A0A926EVU9"/>
<gene>
    <name evidence="2" type="ORF">H8707_09855</name>
</gene>
<dbReference type="InterPro" id="IPR051805">
    <property type="entry name" value="Dehydratase_Activator_Redct"/>
</dbReference>
<reference evidence="2" key="1">
    <citation type="submission" date="2020-08" db="EMBL/GenBank/DDBJ databases">
        <title>Genome public.</title>
        <authorList>
            <person name="Liu C."/>
            <person name="Sun Q."/>
        </authorList>
    </citation>
    <scope>NUCLEOTIDE SEQUENCE</scope>
    <source>
        <strain evidence="2">BX21</strain>
    </source>
</reference>
<sequence>MTKTIGIPRAMYFYEFYPVWEAYFKSLGFEILLSPKTNKDILNAGILACVDEACLPVKIFHGHVVFLKDKVDYIFIPRIIGLHKREYNCPKHLGLSDMIKSSIDGLPEIIDPIINLRNKNGVKIAVKDMKNELKLNYSQKELYKNAIREQEKYKKNLLKTDISLKKDEKSSNLLILGHPYNVYDEFINMNILEKLKDEDLNLFFAEDIPEKDYREYSSQFIKRIFWTQGRKLIGSSYYLIDNELIDGIMYLSAFGCGLDSMLVYLVEKKCIEKNIPMIVLTLDEQTGEAGFVTRIDAFLDMMEWRKKDENNLSTFR</sequence>
<evidence type="ECO:0000313" key="3">
    <source>
        <dbReference type="Proteomes" id="UP000601171"/>
    </source>
</evidence>
<comment type="caution">
    <text evidence="2">The sequence shown here is derived from an EMBL/GenBank/DDBJ whole genome shotgun (WGS) entry which is preliminary data.</text>
</comment>
<dbReference type="RefSeq" id="WP_262430003.1">
    <property type="nucleotide sequence ID" value="NZ_JACRTG010000021.1"/>
</dbReference>
<feature type="domain" description="DUF2229" evidence="1">
    <location>
        <begin position="4"/>
        <end position="206"/>
    </location>
</feature>
<protein>
    <recommendedName>
        <fullName evidence="1">DUF2229 domain-containing protein</fullName>
    </recommendedName>
</protein>
<keyword evidence="3" id="KW-1185">Reference proteome</keyword>
<dbReference type="Pfam" id="PF09989">
    <property type="entry name" value="DUF2229"/>
    <property type="match status" value="1"/>
</dbReference>
<evidence type="ECO:0000313" key="2">
    <source>
        <dbReference type="EMBL" id="MBC8588546.1"/>
    </source>
</evidence>
<organism evidence="2 3">
    <name type="scientific">Paratissierella segnis</name>
    <dbReference type="NCBI Taxonomy" id="2763679"/>
    <lineage>
        <taxon>Bacteria</taxon>
        <taxon>Bacillati</taxon>
        <taxon>Bacillota</taxon>
        <taxon>Tissierellia</taxon>
        <taxon>Tissierellales</taxon>
        <taxon>Tissierellaceae</taxon>
        <taxon>Paratissierella</taxon>
    </lineage>
</organism>
<proteinExistence type="predicted"/>
<dbReference type="Proteomes" id="UP000601171">
    <property type="component" value="Unassembled WGS sequence"/>
</dbReference>
<dbReference type="PANTHER" id="PTHR32329:SF2">
    <property type="entry name" value="BIFUNCTIONAL PROTEIN [INCLUDES 2-HYDROXYACYL-COA DEHYDRATASE (N-TER) AND ITS ACTIVATOR DOMAIN (C_TERM)"/>
    <property type="match status" value="1"/>
</dbReference>